<name>V5HMI5_9VIBR</name>
<dbReference type="InterPro" id="IPR021253">
    <property type="entry name" value="ZrgA-like"/>
</dbReference>
<reference evidence="1 2" key="1">
    <citation type="submission" date="2013-10" db="EMBL/GenBank/DDBJ databases">
        <authorList>
            <person name="Ichikawa N."/>
            <person name="Kimura A."/>
            <person name="Ohji S."/>
            <person name="Hosoyama A."/>
            <person name="Fujita N."/>
        </authorList>
    </citation>
    <scope>NUCLEOTIDE SEQUENCE [LARGE SCALE GENOMIC DNA]</scope>
    <source>
        <strain evidence="1 2">NBRC 102217</strain>
    </source>
</reference>
<dbReference type="eggNOG" id="COG0803">
    <property type="taxonomic scope" value="Bacteria"/>
</dbReference>
<accession>V5HMI5</accession>
<dbReference type="Pfam" id="PF10986">
    <property type="entry name" value="ZrgA"/>
    <property type="match status" value="1"/>
</dbReference>
<keyword evidence="2" id="KW-1185">Reference proteome</keyword>
<proteinExistence type="predicted"/>
<dbReference type="RefSeq" id="WP_023404741.1">
    <property type="nucleotide sequence ID" value="NZ_BAUJ01000042.1"/>
</dbReference>
<organism evidence="1 2">
    <name type="scientific">Vibrio halioticoli NBRC 102217</name>
    <dbReference type="NCBI Taxonomy" id="1219072"/>
    <lineage>
        <taxon>Bacteria</taxon>
        <taxon>Pseudomonadati</taxon>
        <taxon>Pseudomonadota</taxon>
        <taxon>Gammaproteobacteria</taxon>
        <taxon>Vibrionales</taxon>
        <taxon>Vibrionaceae</taxon>
        <taxon>Vibrio</taxon>
    </lineage>
</organism>
<sequence length="207" mass="23008">MLSEYALGSLLFVTLIMNTKPHTMRILPALLCTFIAVPSLASTFRQHGAHVHGFVTYDIAQDGTGLLIEIYAPGMDVVGFEHTANTEQEKTAMSRANQLLNDSISIININAEAQCSITDSAVSLVKSSFEQPAAQDIHNPFVEHSAHASFDIKYQFNCQNPQQLNDINTSWFKHFPATNTIAVNYFTDKTQNATELNKQQTHIHLDN</sequence>
<evidence type="ECO:0000313" key="1">
    <source>
        <dbReference type="EMBL" id="GAD90405.1"/>
    </source>
</evidence>
<evidence type="ECO:0008006" key="3">
    <source>
        <dbReference type="Google" id="ProtNLM"/>
    </source>
</evidence>
<dbReference type="EMBL" id="BAUJ01000042">
    <property type="protein sequence ID" value="GAD90405.1"/>
    <property type="molecule type" value="Genomic_DNA"/>
</dbReference>
<dbReference type="Proteomes" id="UP000017800">
    <property type="component" value="Unassembled WGS sequence"/>
</dbReference>
<protein>
    <recommendedName>
        <fullName evidence="3">DUF2796 domain-containing protein</fullName>
    </recommendedName>
</protein>
<dbReference type="AlphaFoldDB" id="V5HMI5"/>
<reference evidence="1 2" key="2">
    <citation type="submission" date="2013-11" db="EMBL/GenBank/DDBJ databases">
        <title>Whole genome shotgun sequence of Vibrio halioticoli NBRC 102217.</title>
        <authorList>
            <person name="Isaki S."/>
            <person name="Kimura A."/>
            <person name="Ohji S."/>
            <person name="Hosoyama A."/>
            <person name="Fujita N."/>
            <person name="Hashimoto M."/>
            <person name="Hosoyama Y."/>
            <person name="Yamazoe A."/>
        </authorList>
    </citation>
    <scope>NUCLEOTIDE SEQUENCE [LARGE SCALE GENOMIC DNA]</scope>
    <source>
        <strain evidence="1 2">NBRC 102217</strain>
    </source>
</reference>
<gene>
    <name evidence="1" type="ORF">VHA01S_042_00310</name>
</gene>
<dbReference type="OrthoDB" id="7346546at2"/>
<comment type="caution">
    <text evidence="1">The sequence shown here is derived from an EMBL/GenBank/DDBJ whole genome shotgun (WGS) entry which is preliminary data.</text>
</comment>
<evidence type="ECO:0000313" key="2">
    <source>
        <dbReference type="Proteomes" id="UP000017800"/>
    </source>
</evidence>